<evidence type="ECO:0000256" key="3">
    <source>
        <dbReference type="ARBA" id="ARBA00022692"/>
    </source>
</evidence>
<comment type="subcellular location">
    <subcellularLocation>
        <location evidence="1">Cell membrane</location>
        <topology evidence="1">Multi-pass membrane protein</topology>
    </subcellularLocation>
</comment>
<proteinExistence type="predicted"/>
<keyword evidence="8" id="KW-1185">Reference proteome</keyword>
<dbReference type="GO" id="GO:0005886">
    <property type="term" value="C:plasma membrane"/>
    <property type="evidence" value="ECO:0007669"/>
    <property type="project" value="UniProtKB-SubCell"/>
</dbReference>
<reference evidence="7" key="1">
    <citation type="submission" date="2021-01" db="EMBL/GenBank/DDBJ databases">
        <title>Whole genome shotgun sequence of Actinoplanes cyaneus NBRC 14990.</title>
        <authorList>
            <person name="Komaki H."/>
            <person name="Tamura T."/>
        </authorList>
    </citation>
    <scope>NUCLEOTIDE SEQUENCE</scope>
    <source>
        <strain evidence="7">NBRC 14990</strain>
    </source>
</reference>
<feature type="transmembrane region" description="Helical" evidence="6">
    <location>
        <begin position="98"/>
        <end position="119"/>
    </location>
</feature>
<feature type="transmembrane region" description="Helical" evidence="6">
    <location>
        <begin position="372"/>
        <end position="395"/>
    </location>
</feature>
<feature type="transmembrane region" description="Helical" evidence="6">
    <location>
        <begin position="401"/>
        <end position="424"/>
    </location>
</feature>
<evidence type="ECO:0000256" key="4">
    <source>
        <dbReference type="ARBA" id="ARBA00022989"/>
    </source>
</evidence>
<keyword evidence="4 6" id="KW-1133">Transmembrane helix</keyword>
<name>A0A919IQ50_9ACTN</name>
<feature type="transmembrane region" description="Helical" evidence="6">
    <location>
        <begin position="131"/>
        <end position="151"/>
    </location>
</feature>
<sequence>MSAGERPDLRTLLRAVPAAVRRDYVTTLAVQWFVLGTGLYLFHLVARRGSVSGFAYYQIARGTVSTFQPALLLGLGLGLQRYLPRTEHTTRRLARQALYVETALVTVVGLIGVGAGARIADALGLTGGRDAVVAIVVMLGGNCLCSAGLAALRGNHQIVDSNLIYGLGLGLIPLVAFLSAETIEDFLIIQGVGATAVGLWGTLVVRRRPASTAEDHEPTFKTLLAYGVRRMPGEVALPTLYTFPTFAVAVTMPGRPDAGYVGFTTSAVTLICSVFAMLTPVLMPRLSRLFHRTGENAGVRQLLTALPVLAGVLAALPTAVILVFAPALVHGFLGREFSAAIPILRLGVFAAIPLAMFYAARPTMDTLLEPKFMSRLLIACLALEIVVTAIGTVFLTPPHAAVLGLAAAATALGFDGVGLAAYAVRLPRP</sequence>
<feature type="transmembrane region" description="Helical" evidence="6">
    <location>
        <begin position="54"/>
        <end position="77"/>
    </location>
</feature>
<dbReference type="InterPro" id="IPR050833">
    <property type="entry name" value="Poly_Biosynth_Transport"/>
</dbReference>
<feature type="transmembrane region" description="Helical" evidence="6">
    <location>
        <begin position="260"/>
        <end position="282"/>
    </location>
</feature>
<dbReference type="AlphaFoldDB" id="A0A919IQ50"/>
<keyword evidence="2" id="KW-1003">Cell membrane</keyword>
<dbReference type="PANTHER" id="PTHR30250:SF26">
    <property type="entry name" value="PSMA PROTEIN"/>
    <property type="match status" value="1"/>
</dbReference>
<dbReference type="PANTHER" id="PTHR30250">
    <property type="entry name" value="PST FAMILY PREDICTED COLANIC ACID TRANSPORTER"/>
    <property type="match status" value="1"/>
</dbReference>
<evidence type="ECO:0000313" key="8">
    <source>
        <dbReference type="Proteomes" id="UP000619479"/>
    </source>
</evidence>
<organism evidence="7 8">
    <name type="scientific">Actinoplanes cyaneus</name>
    <dbReference type="NCBI Taxonomy" id="52696"/>
    <lineage>
        <taxon>Bacteria</taxon>
        <taxon>Bacillati</taxon>
        <taxon>Actinomycetota</taxon>
        <taxon>Actinomycetes</taxon>
        <taxon>Micromonosporales</taxon>
        <taxon>Micromonosporaceae</taxon>
        <taxon>Actinoplanes</taxon>
    </lineage>
</organism>
<evidence type="ECO:0000256" key="1">
    <source>
        <dbReference type="ARBA" id="ARBA00004651"/>
    </source>
</evidence>
<feature type="transmembrane region" description="Helical" evidence="6">
    <location>
        <begin position="186"/>
        <end position="205"/>
    </location>
</feature>
<feature type="transmembrane region" description="Helical" evidence="6">
    <location>
        <begin position="24"/>
        <end position="42"/>
    </location>
</feature>
<dbReference type="RefSeq" id="WP_203751839.1">
    <property type="nucleotide sequence ID" value="NZ_BAAAUC010000005.1"/>
</dbReference>
<dbReference type="EMBL" id="BOMH01000061">
    <property type="protein sequence ID" value="GID69423.1"/>
    <property type="molecule type" value="Genomic_DNA"/>
</dbReference>
<keyword evidence="5 6" id="KW-0472">Membrane</keyword>
<gene>
    <name evidence="7" type="ORF">Acy02nite_73040</name>
</gene>
<feature type="transmembrane region" description="Helical" evidence="6">
    <location>
        <begin position="302"/>
        <end position="325"/>
    </location>
</feature>
<protein>
    <submittedName>
        <fullName evidence="7">Uncharacterized protein</fullName>
    </submittedName>
</protein>
<dbReference type="Proteomes" id="UP000619479">
    <property type="component" value="Unassembled WGS sequence"/>
</dbReference>
<feature type="transmembrane region" description="Helical" evidence="6">
    <location>
        <begin position="235"/>
        <end position="254"/>
    </location>
</feature>
<accession>A0A919IQ50</accession>
<feature type="transmembrane region" description="Helical" evidence="6">
    <location>
        <begin position="163"/>
        <end position="180"/>
    </location>
</feature>
<evidence type="ECO:0000256" key="5">
    <source>
        <dbReference type="ARBA" id="ARBA00023136"/>
    </source>
</evidence>
<evidence type="ECO:0000313" key="7">
    <source>
        <dbReference type="EMBL" id="GID69423.1"/>
    </source>
</evidence>
<comment type="caution">
    <text evidence="7">The sequence shown here is derived from an EMBL/GenBank/DDBJ whole genome shotgun (WGS) entry which is preliminary data.</text>
</comment>
<evidence type="ECO:0000256" key="6">
    <source>
        <dbReference type="SAM" id="Phobius"/>
    </source>
</evidence>
<keyword evidence="3 6" id="KW-0812">Transmembrane</keyword>
<evidence type="ECO:0000256" key="2">
    <source>
        <dbReference type="ARBA" id="ARBA00022475"/>
    </source>
</evidence>
<feature type="transmembrane region" description="Helical" evidence="6">
    <location>
        <begin position="337"/>
        <end position="360"/>
    </location>
</feature>